<evidence type="ECO:0000256" key="1">
    <source>
        <dbReference type="ARBA" id="ARBA00004123"/>
    </source>
</evidence>
<dbReference type="KEGG" id="dhe:111594263"/>
<dbReference type="FunFam" id="1.10.20.10:FF:000006">
    <property type="entry name" value="Nuclear transcription factor Y subunit gamma"/>
    <property type="match status" value="1"/>
</dbReference>
<keyword evidence="5" id="KW-0539">Nucleus</keyword>
<evidence type="ECO:0000256" key="7">
    <source>
        <dbReference type="ARBA" id="ARBA00025911"/>
    </source>
</evidence>
<feature type="coiled-coil region" evidence="12">
    <location>
        <begin position="425"/>
        <end position="502"/>
    </location>
</feature>
<dbReference type="CDD" id="cd22908">
    <property type="entry name" value="HFD_NFYC-like"/>
    <property type="match status" value="1"/>
</dbReference>
<dbReference type="GO" id="GO:0016602">
    <property type="term" value="C:CCAAT-binding factor complex"/>
    <property type="evidence" value="ECO:0007669"/>
    <property type="project" value="TreeGrafter"/>
</dbReference>
<evidence type="ECO:0000256" key="12">
    <source>
        <dbReference type="SAM" id="Coils"/>
    </source>
</evidence>
<proteinExistence type="inferred from homology"/>
<dbReference type="Gene3D" id="1.10.20.10">
    <property type="entry name" value="Histone, subunit A"/>
    <property type="match status" value="1"/>
</dbReference>
<accession>A0A6J1LB56</accession>
<comment type="function">
    <text evidence="6">Component of the sequence-specific heterotrimeric transcription factor (NF-Y) which specifically recognizes a 5'-CCAAT-3' box motif found in the promoters of its target genes. NF-Y can function as both an activator and a repressor, depending on its interacting cofactors.</text>
</comment>
<comment type="subunit">
    <text evidence="7">Heterotrimeric transcription factor composed of three components, NF-YA, NF-YB and NF-YC. NF-YB and NF-YC must interact and dimerize for NF-YA association and DNA binding.</text>
</comment>
<evidence type="ECO:0000313" key="16">
    <source>
        <dbReference type="RefSeq" id="XP_023163257.2"/>
    </source>
</evidence>
<evidence type="ECO:0000259" key="14">
    <source>
        <dbReference type="Pfam" id="PF00808"/>
    </source>
</evidence>
<comment type="similarity">
    <text evidence="8">Belongs to the NFYC/HAP5 subunit family.</text>
</comment>
<keyword evidence="4" id="KW-0804">Transcription</keyword>
<dbReference type="InterPro" id="IPR050568">
    <property type="entry name" value="Transcr_DNA_Rep_Reg"/>
</dbReference>
<evidence type="ECO:0000256" key="11">
    <source>
        <dbReference type="ARBA" id="ARBA00042663"/>
    </source>
</evidence>
<comment type="subcellular location">
    <subcellularLocation>
        <location evidence="1">Nucleus</location>
    </subcellularLocation>
</comment>
<dbReference type="PANTHER" id="PTHR10252:SF8">
    <property type="entry name" value="NUCLEAR TRANSCRIPTION FACTOR Y SUBUNIT GAMMA"/>
    <property type="match status" value="1"/>
</dbReference>
<evidence type="ECO:0000256" key="8">
    <source>
        <dbReference type="ARBA" id="ARBA00038129"/>
    </source>
</evidence>
<dbReference type="GO" id="GO:0000978">
    <property type="term" value="F:RNA polymerase II cis-regulatory region sequence-specific DNA binding"/>
    <property type="evidence" value="ECO:0007669"/>
    <property type="project" value="TreeGrafter"/>
</dbReference>
<evidence type="ECO:0000313" key="15">
    <source>
        <dbReference type="Proteomes" id="UP000504633"/>
    </source>
</evidence>
<evidence type="ECO:0000256" key="4">
    <source>
        <dbReference type="ARBA" id="ARBA00023163"/>
    </source>
</evidence>
<organism evidence="15 16">
    <name type="scientific">Drosophila hydei</name>
    <name type="common">Fruit fly</name>
    <dbReference type="NCBI Taxonomy" id="7224"/>
    <lineage>
        <taxon>Eukaryota</taxon>
        <taxon>Metazoa</taxon>
        <taxon>Ecdysozoa</taxon>
        <taxon>Arthropoda</taxon>
        <taxon>Hexapoda</taxon>
        <taxon>Insecta</taxon>
        <taxon>Pterygota</taxon>
        <taxon>Neoptera</taxon>
        <taxon>Endopterygota</taxon>
        <taxon>Diptera</taxon>
        <taxon>Brachycera</taxon>
        <taxon>Muscomorpha</taxon>
        <taxon>Ephydroidea</taxon>
        <taxon>Drosophilidae</taxon>
        <taxon>Drosophila</taxon>
    </lineage>
</organism>
<evidence type="ECO:0000256" key="6">
    <source>
        <dbReference type="ARBA" id="ARBA00025263"/>
    </source>
</evidence>
<dbReference type="AlphaFoldDB" id="A0A6J1LB56"/>
<dbReference type="OMA" id="VQIIQQG"/>
<evidence type="ECO:0000256" key="9">
    <source>
        <dbReference type="ARBA" id="ARBA00040590"/>
    </source>
</evidence>
<dbReference type="PANTHER" id="PTHR10252">
    <property type="entry name" value="HISTONE-LIKE TRANSCRIPTION FACTOR CCAAT-RELATED"/>
    <property type="match status" value="1"/>
</dbReference>
<reference evidence="16" key="1">
    <citation type="submission" date="2025-08" db="UniProtKB">
        <authorList>
            <consortium name="RefSeq"/>
        </authorList>
    </citation>
    <scope>IDENTIFICATION</scope>
    <source>
        <strain evidence="16">15085-1641.00</strain>
        <tissue evidence="16">Whole body</tissue>
    </source>
</reference>
<protein>
    <recommendedName>
        <fullName evidence="9">Nuclear transcription factor Y subunit gamma</fullName>
    </recommendedName>
    <alternativeName>
        <fullName evidence="10">CAAT box DNA-binding protein subunit C</fullName>
    </alternativeName>
    <alternativeName>
        <fullName evidence="11">Nuclear transcription factor Y subunit C</fullName>
    </alternativeName>
</protein>
<evidence type="ECO:0000256" key="3">
    <source>
        <dbReference type="ARBA" id="ARBA00023125"/>
    </source>
</evidence>
<name>A0A6J1LB56_DROHY</name>
<dbReference type="GeneID" id="111594263"/>
<feature type="region of interest" description="Disordered" evidence="13">
    <location>
        <begin position="553"/>
        <end position="583"/>
    </location>
</feature>
<keyword evidence="2" id="KW-0805">Transcription regulation</keyword>
<keyword evidence="12" id="KW-0175">Coiled coil</keyword>
<evidence type="ECO:0000256" key="13">
    <source>
        <dbReference type="SAM" id="MobiDB-lite"/>
    </source>
</evidence>
<feature type="domain" description="Transcription factor CBF/NF-Y/archaeal histone" evidence="14">
    <location>
        <begin position="146"/>
        <end position="208"/>
    </location>
</feature>
<sequence>MYATNNGSVNKAPNSNATTMFDNTITVTPIKVELNDTLTKSAATTTTPALRRPNAVIVTSQQLTMPMQTGLSVTNSSGGGVNASYATGISVTSTTATTAPATKEKPTKATRTQIVRKPPPTIDNFWPNILTEVNGIGQVDAKHQVLPLARIKKIMKLDENAKMIAGEAPLLFAKACEYFIQELTMRAWVHTEESRRRTLQRSDIAQAIANYDQFDFLIDIVPREEIKPSTTQKTKEPISSNVSTAATAAAAAAAAVAATASVVSNNNINASFTTSNVVGSANVPAAAAAAAAAAGLKLDASTAEVLGFSTVSPDLFAAAAAAANSNQQLQQLTAQQHHQHQPQQVQIIQQGAGAQQLQYFIALPGQQPAQLVQQLQQQQHQQQHQQHHQNSLGLNIVAQQPTQQLILTAGPNGQLTATPAPTTAVQQQTALLQNLAQQQQQHQQQQQQQQQIQLLQQVVSPTGELTNVPIAINANQLQLLRLQMQQQQQQQQQQQVAAVQAAAAAAAAAQQQQQQQHNQQQQVIIPTQLLTAQQILQLGGTPTNATAITQQQLQHQQQQQQQHHHQHNHIEASGGKSVYRILG</sequence>
<dbReference type="OrthoDB" id="1272441at2759"/>
<dbReference type="InterPro" id="IPR009072">
    <property type="entry name" value="Histone-fold"/>
</dbReference>
<dbReference type="CTD" id="31622"/>
<dbReference type="InterPro" id="IPR003958">
    <property type="entry name" value="CBFA_NFYB_domain"/>
</dbReference>
<evidence type="ECO:0000256" key="10">
    <source>
        <dbReference type="ARBA" id="ARBA00042333"/>
    </source>
</evidence>
<dbReference type="GO" id="GO:0001228">
    <property type="term" value="F:DNA-binding transcription activator activity, RNA polymerase II-specific"/>
    <property type="evidence" value="ECO:0007669"/>
    <property type="project" value="TreeGrafter"/>
</dbReference>
<keyword evidence="15" id="KW-1185">Reference proteome</keyword>
<dbReference type="GO" id="GO:0046982">
    <property type="term" value="F:protein heterodimerization activity"/>
    <property type="evidence" value="ECO:0007669"/>
    <property type="project" value="InterPro"/>
</dbReference>
<evidence type="ECO:0000256" key="2">
    <source>
        <dbReference type="ARBA" id="ARBA00023015"/>
    </source>
</evidence>
<dbReference type="SUPFAM" id="SSF47113">
    <property type="entry name" value="Histone-fold"/>
    <property type="match status" value="1"/>
</dbReference>
<gene>
    <name evidence="16" type="primary">LOC111594263</name>
</gene>
<dbReference type="RefSeq" id="XP_023163257.2">
    <property type="nucleotide sequence ID" value="XM_023307489.2"/>
</dbReference>
<evidence type="ECO:0000256" key="5">
    <source>
        <dbReference type="ARBA" id="ARBA00023242"/>
    </source>
</evidence>
<dbReference type="Proteomes" id="UP000504633">
    <property type="component" value="Unplaced"/>
</dbReference>
<dbReference type="Pfam" id="PF00808">
    <property type="entry name" value="CBFD_NFYB_HMF"/>
    <property type="match status" value="1"/>
</dbReference>
<keyword evidence="3" id="KW-0238">DNA-binding</keyword>